<dbReference type="EnsemblPlants" id="OMERI04G23950.1">
    <property type="protein sequence ID" value="OMERI04G23950.1"/>
    <property type="gene ID" value="OMERI04G23950"/>
</dbReference>
<dbReference type="PANTHER" id="PTHR26379">
    <property type="entry name" value="BTB/POZ AND MATH DOMAIN-CONTAINING PROTEIN 1"/>
    <property type="match status" value="1"/>
</dbReference>
<dbReference type="PANTHER" id="PTHR26379:SF429">
    <property type="entry name" value="OS10G0428900 PROTEIN"/>
    <property type="match status" value="1"/>
</dbReference>
<accession>A0A0E0DJL7</accession>
<dbReference type="SUPFAM" id="SSF54695">
    <property type="entry name" value="POZ domain"/>
    <property type="match status" value="1"/>
</dbReference>
<dbReference type="InterPro" id="IPR045005">
    <property type="entry name" value="BPM1-6"/>
</dbReference>
<organism evidence="2">
    <name type="scientific">Oryza meridionalis</name>
    <dbReference type="NCBI Taxonomy" id="40149"/>
    <lineage>
        <taxon>Eukaryota</taxon>
        <taxon>Viridiplantae</taxon>
        <taxon>Streptophyta</taxon>
        <taxon>Embryophyta</taxon>
        <taxon>Tracheophyta</taxon>
        <taxon>Spermatophyta</taxon>
        <taxon>Magnoliopsida</taxon>
        <taxon>Liliopsida</taxon>
        <taxon>Poales</taxon>
        <taxon>Poaceae</taxon>
        <taxon>BOP clade</taxon>
        <taxon>Oryzoideae</taxon>
        <taxon>Oryzeae</taxon>
        <taxon>Oryzinae</taxon>
        <taxon>Oryza</taxon>
    </lineage>
</organism>
<reference evidence="2" key="2">
    <citation type="submission" date="2018-05" db="EMBL/GenBank/DDBJ databases">
        <title>OmerRS3 (Oryza meridionalis Reference Sequence Version 3).</title>
        <authorList>
            <person name="Zhang J."/>
            <person name="Kudrna D."/>
            <person name="Lee S."/>
            <person name="Talag J."/>
            <person name="Welchert J."/>
            <person name="Wing R.A."/>
        </authorList>
    </citation>
    <scope>NUCLEOTIDE SEQUENCE [LARGE SCALE GENOMIC DNA]</scope>
    <source>
        <strain evidence="2">cv. OR44</strain>
    </source>
</reference>
<dbReference type="GO" id="GO:0016567">
    <property type="term" value="P:protein ubiquitination"/>
    <property type="evidence" value="ECO:0007669"/>
    <property type="project" value="InterPro"/>
</dbReference>
<dbReference type="Proteomes" id="UP000008021">
    <property type="component" value="Chromosome 4"/>
</dbReference>
<dbReference type="Gene3D" id="6.10.250.3030">
    <property type="match status" value="1"/>
</dbReference>
<evidence type="ECO:0000313" key="3">
    <source>
        <dbReference type="Proteomes" id="UP000008021"/>
    </source>
</evidence>
<dbReference type="InterPro" id="IPR011333">
    <property type="entry name" value="SKP1/BTB/POZ_sf"/>
</dbReference>
<name>A0A0E0DJL7_9ORYZ</name>
<comment type="pathway">
    <text evidence="1">Protein modification; protein ubiquitination.</text>
</comment>
<dbReference type="AlphaFoldDB" id="A0A0E0DJL7"/>
<dbReference type="HOGENOM" id="CLU_2041772_0_0_1"/>
<proteinExistence type="predicted"/>
<dbReference type="Gene3D" id="3.30.710.10">
    <property type="entry name" value="Potassium Channel Kv1.1, Chain A"/>
    <property type="match status" value="1"/>
</dbReference>
<protein>
    <recommendedName>
        <fullName evidence="4">BTB domain-containing protein</fullName>
    </recommendedName>
</protein>
<keyword evidence="3" id="KW-1185">Reference proteome</keyword>
<evidence type="ECO:0000313" key="2">
    <source>
        <dbReference type="EnsemblPlants" id="OMERI04G23950.1"/>
    </source>
</evidence>
<dbReference type="Gramene" id="OMERI04G23950.1">
    <property type="protein sequence ID" value="OMERI04G23950.1"/>
    <property type="gene ID" value="OMERI04G23950"/>
</dbReference>
<sequence>MEAPVFKLLFHFVYTDSLPEMTTCASNLLVAADIATNLERLKLICESMLCKYISASTVLNILALADQHHCHGLNSEECVLSFSWLTGEPEYSHRHRRLQASEQEPPHSYERIGCCAGTSTE</sequence>
<dbReference type="eggNOG" id="KOG1987">
    <property type="taxonomic scope" value="Eukaryota"/>
</dbReference>
<dbReference type="STRING" id="40149.A0A0E0DJL7"/>
<evidence type="ECO:0000256" key="1">
    <source>
        <dbReference type="ARBA" id="ARBA00004906"/>
    </source>
</evidence>
<reference evidence="2" key="1">
    <citation type="submission" date="2015-04" db="UniProtKB">
        <authorList>
            <consortium name="EnsemblPlants"/>
        </authorList>
    </citation>
    <scope>IDENTIFICATION</scope>
</reference>
<evidence type="ECO:0008006" key="4">
    <source>
        <dbReference type="Google" id="ProtNLM"/>
    </source>
</evidence>